<protein>
    <submittedName>
        <fullName evidence="2">Membrane protein insertion efficiency factor YidD</fullName>
    </submittedName>
</protein>
<dbReference type="EMBL" id="WWCW01000025">
    <property type="protein sequence ID" value="MYM87531.1"/>
    <property type="molecule type" value="Genomic_DNA"/>
</dbReference>
<organism evidence="2 3">
    <name type="scientific">Duganella vulcania</name>
    <dbReference type="NCBI Taxonomy" id="2692166"/>
    <lineage>
        <taxon>Bacteria</taxon>
        <taxon>Pseudomonadati</taxon>
        <taxon>Pseudomonadota</taxon>
        <taxon>Betaproteobacteria</taxon>
        <taxon>Burkholderiales</taxon>
        <taxon>Oxalobacteraceae</taxon>
        <taxon>Telluria group</taxon>
        <taxon>Duganella</taxon>
    </lineage>
</organism>
<evidence type="ECO:0000313" key="2">
    <source>
        <dbReference type="EMBL" id="MYM87531.1"/>
    </source>
</evidence>
<evidence type="ECO:0000256" key="1">
    <source>
        <dbReference type="SAM" id="MobiDB-lite"/>
    </source>
</evidence>
<dbReference type="Pfam" id="PF01809">
    <property type="entry name" value="YidD"/>
    <property type="match status" value="1"/>
</dbReference>
<dbReference type="Proteomes" id="UP000470302">
    <property type="component" value="Unassembled WGS sequence"/>
</dbReference>
<dbReference type="InterPro" id="IPR002696">
    <property type="entry name" value="Membr_insert_effic_factor_YidD"/>
</dbReference>
<reference evidence="2 3" key="1">
    <citation type="submission" date="2020-01" db="EMBL/GenBank/DDBJ databases">
        <title>Novel species isolated from a subtropical stream in China.</title>
        <authorList>
            <person name="Lu H."/>
        </authorList>
    </citation>
    <scope>NUCLEOTIDE SEQUENCE [LARGE SCALE GENOMIC DNA]</scope>
    <source>
        <strain evidence="2 3">FT82W</strain>
    </source>
</reference>
<dbReference type="SMART" id="SM01234">
    <property type="entry name" value="Haemolytic"/>
    <property type="match status" value="1"/>
</dbReference>
<comment type="caution">
    <text evidence="2">The sequence shown here is derived from an EMBL/GenBank/DDBJ whole genome shotgun (WGS) entry which is preliminary data.</text>
</comment>
<sequence>MKRLALAAIAAYQRWLSPLKGFSCAFRVHTGRDSCSQYGKRAIARHGLAAGLRLLKRRMEDCGDLHHRHHQPVQRPALSARHRLQAGFCSWGEVFEFGCDFFAGWARDARCCSWRYNTVPTEYDDNYPGNAPRRARRKKPATPKKPKLNDNVGSAPSAPDSIEK</sequence>
<feature type="compositionally biased region" description="Basic residues" evidence="1">
    <location>
        <begin position="133"/>
        <end position="146"/>
    </location>
</feature>
<gene>
    <name evidence="2" type="primary">yidD</name>
    <name evidence="2" type="ORF">GTP91_10100</name>
</gene>
<accession>A0A845G0Z8</accession>
<feature type="region of interest" description="Disordered" evidence="1">
    <location>
        <begin position="125"/>
        <end position="164"/>
    </location>
</feature>
<dbReference type="NCBIfam" id="TIGR00278">
    <property type="entry name" value="membrane protein insertion efficiency factor YidD"/>
    <property type="match status" value="1"/>
</dbReference>
<dbReference type="RefSeq" id="WP_161096660.1">
    <property type="nucleotide sequence ID" value="NZ_WWCW01000025.1"/>
</dbReference>
<name>A0A845G0Z8_9BURK</name>
<proteinExistence type="predicted"/>
<dbReference type="AlphaFoldDB" id="A0A845G0Z8"/>
<evidence type="ECO:0000313" key="3">
    <source>
        <dbReference type="Proteomes" id="UP000470302"/>
    </source>
</evidence>